<dbReference type="Gene3D" id="2.60.40.1180">
    <property type="entry name" value="Golgi alpha-mannosidase II"/>
    <property type="match status" value="1"/>
</dbReference>
<evidence type="ECO:0000259" key="1">
    <source>
        <dbReference type="SMART" id="SM00642"/>
    </source>
</evidence>
<dbReference type="InterPro" id="IPR006047">
    <property type="entry name" value="GH13_cat_dom"/>
</dbReference>
<evidence type="ECO:0000313" key="3">
    <source>
        <dbReference type="Proteomes" id="UP001500426"/>
    </source>
</evidence>
<proteinExistence type="predicted"/>
<dbReference type="InterPro" id="IPR017853">
    <property type="entry name" value="GH"/>
</dbReference>
<dbReference type="Proteomes" id="UP001500426">
    <property type="component" value="Unassembled WGS sequence"/>
</dbReference>
<dbReference type="Gene3D" id="3.20.20.80">
    <property type="entry name" value="Glycosidases"/>
    <property type="match status" value="1"/>
</dbReference>
<evidence type="ECO:0000313" key="2">
    <source>
        <dbReference type="EMBL" id="GAA4050730.1"/>
    </source>
</evidence>
<dbReference type="InterPro" id="IPR013780">
    <property type="entry name" value="Glyco_hydro_b"/>
</dbReference>
<keyword evidence="3" id="KW-1185">Reference proteome</keyword>
<comment type="caution">
    <text evidence="2">The sequence shown here is derived from an EMBL/GenBank/DDBJ whole genome shotgun (WGS) entry which is preliminary data.</text>
</comment>
<dbReference type="SMART" id="SM00642">
    <property type="entry name" value="Aamy"/>
    <property type="match status" value="1"/>
</dbReference>
<accession>A0ABP7URT1</accession>
<gene>
    <name evidence="2" type="ORF">GCM10022388_15970</name>
</gene>
<sequence>MLLIVGCSKDDSSNNVEPTPTPTEPVQYETPFAGIPNTSDIVMYEINERAFSTSGDFAGIISRLDQIKELGVNVIWLMPTTPIGSINSINSPYCVKDFKGVNPEFGNLENLRTLVREAHQRGMAVILDWVANHTSWDNPWIQNRSWYTQDSSGNIIHPAGTNWQDVADLNFNNSAMRLEMIKAMKYWVLTANVDGFRCDAADYVPFDFWKQAIDDLRLIPNRDIIMFAEGSRADHFTAGFDMNFGWDFFGKNKNVFKNSHAASDLFNISTLEYSTITSGKQKLRFTSNHDECAWDDTPLGLFGGIQASLSAFVISSFMDGVPLIYNGQEVGCTVKLPYFSNSPINWSTNPTMLTEYKRLINLRNTHAAIRTGTIIDFSSADLVAFKKQKNADEVFVIANSRNSAKIFTVPTALVGTVWINTSDNTSITLGSSINLSAFEYTILVK</sequence>
<dbReference type="PANTHER" id="PTHR10357">
    <property type="entry name" value="ALPHA-AMYLASE FAMILY MEMBER"/>
    <property type="match status" value="1"/>
</dbReference>
<dbReference type="Pfam" id="PF00128">
    <property type="entry name" value="Alpha-amylase"/>
    <property type="match status" value="1"/>
</dbReference>
<reference evidence="3" key="1">
    <citation type="journal article" date="2019" name="Int. J. Syst. Evol. Microbiol.">
        <title>The Global Catalogue of Microorganisms (GCM) 10K type strain sequencing project: providing services to taxonomists for standard genome sequencing and annotation.</title>
        <authorList>
            <consortium name="The Broad Institute Genomics Platform"/>
            <consortium name="The Broad Institute Genome Sequencing Center for Infectious Disease"/>
            <person name="Wu L."/>
            <person name="Ma J."/>
        </authorList>
    </citation>
    <scope>NUCLEOTIDE SEQUENCE [LARGE SCALE GENOMIC DNA]</scope>
    <source>
        <strain evidence="3">JCM 17068</strain>
    </source>
</reference>
<dbReference type="SUPFAM" id="SSF51445">
    <property type="entry name" value="(Trans)glycosidases"/>
    <property type="match status" value="1"/>
</dbReference>
<organism evidence="2 3">
    <name type="scientific">Flavobacterium chungnamense</name>
    <dbReference type="NCBI Taxonomy" id="706182"/>
    <lineage>
        <taxon>Bacteria</taxon>
        <taxon>Pseudomonadati</taxon>
        <taxon>Bacteroidota</taxon>
        <taxon>Flavobacteriia</taxon>
        <taxon>Flavobacteriales</taxon>
        <taxon>Flavobacteriaceae</taxon>
        <taxon>Flavobacterium</taxon>
    </lineage>
</organism>
<feature type="domain" description="Glycosyl hydrolase family 13 catalytic" evidence="1">
    <location>
        <begin position="45"/>
        <end position="363"/>
    </location>
</feature>
<dbReference type="EMBL" id="BAABCS010000016">
    <property type="protein sequence ID" value="GAA4050730.1"/>
    <property type="molecule type" value="Genomic_DNA"/>
</dbReference>
<name>A0ABP7URT1_9FLAO</name>
<dbReference type="GO" id="GO:0016787">
    <property type="term" value="F:hydrolase activity"/>
    <property type="evidence" value="ECO:0007669"/>
    <property type="project" value="UniProtKB-KW"/>
</dbReference>
<dbReference type="CDD" id="cd11313">
    <property type="entry name" value="AmyAc_arch_bac_AmyA"/>
    <property type="match status" value="1"/>
</dbReference>
<protein>
    <submittedName>
        <fullName evidence="2">Alpha-amylase family glycosyl hydrolase</fullName>
    </submittedName>
</protein>
<dbReference type="PANTHER" id="PTHR10357:SF179">
    <property type="entry name" value="NEUTRAL AND BASIC AMINO ACID TRANSPORT PROTEIN RBAT"/>
    <property type="match status" value="1"/>
</dbReference>
<keyword evidence="2" id="KW-0378">Hydrolase</keyword>
<dbReference type="SUPFAM" id="SSF51011">
    <property type="entry name" value="Glycosyl hydrolase domain"/>
    <property type="match status" value="1"/>
</dbReference>